<name>A0ABS1RUF3_RHOSU</name>
<dbReference type="EMBL" id="JAESJJ010000017">
    <property type="protein sequence ID" value="MBL3609721.1"/>
    <property type="molecule type" value="Genomic_DNA"/>
</dbReference>
<keyword evidence="2" id="KW-1185">Reference proteome</keyword>
<proteinExistence type="predicted"/>
<protein>
    <submittedName>
        <fullName evidence="1">Uncharacterized protein</fullName>
    </submittedName>
</protein>
<reference evidence="1 2" key="1">
    <citation type="submission" date="2021-01" db="EMBL/GenBank/DDBJ databases">
        <title>Draft genomes of Rhodovulum sulfidophilum.</title>
        <authorList>
            <person name="Guzman M.S."/>
        </authorList>
    </citation>
    <scope>NUCLEOTIDE SEQUENCE [LARGE SCALE GENOMIC DNA]</scope>
    <source>
        <strain evidence="1 2">AB35</strain>
    </source>
</reference>
<evidence type="ECO:0000313" key="1">
    <source>
        <dbReference type="EMBL" id="MBL3609721.1"/>
    </source>
</evidence>
<comment type="caution">
    <text evidence="1">The sequence shown here is derived from an EMBL/GenBank/DDBJ whole genome shotgun (WGS) entry which is preliminary data.</text>
</comment>
<evidence type="ECO:0000313" key="2">
    <source>
        <dbReference type="Proteomes" id="UP000604473"/>
    </source>
</evidence>
<sequence length="63" mass="7040">MAITESADHVDRYDKIEMIAFKKLERVSRQNLAGGAGRAAVCTARPSYRPLQPCRFFGARAQL</sequence>
<gene>
    <name evidence="1" type="ORF">JMM60_13070</name>
</gene>
<accession>A0ABS1RUF3</accession>
<dbReference type="RefSeq" id="WP_234153580.1">
    <property type="nucleotide sequence ID" value="NZ_JAESJJ010000017.1"/>
</dbReference>
<organism evidence="1 2">
    <name type="scientific">Rhodovulum sulfidophilum</name>
    <name type="common">Rhodobacter sulfidophilus</name>
    <dbReference type="NCBI Taxonomy" id="35806"/>
    <lineage>
        <taxon>Bacteria</taxon>
        <taxon>Pseudomonadati</taxon>
        <taxon>Pseudomonadota</taxon>
        <taxon>Alphaproteobacteria</taxon>
        <taxon>Rhodobacterales</taxon>
        <taxon>Paracoccaceae</taxon>
        <taxon>Rhodovulum</taxon>
    </lineage>
</organism>
<dbReference type="Proteomes" id="UP000604473">
    <property type="component" value="Unassembled WGS sequence"/>
</dbReference>